<dbReference type="EMBL" id="JBICBT010000153">
    <property type="protein sequence ID" value="KAL3122192.1"/>
    <property type="molecule type" value="Genomic_DNA"/>
</dbReference>
<comment type="caution">
    <text evidence="4">The sequence shown here is derived from an EMBL/GenBank/DDBJ whole genome shotgun (WGS) entry which is preliminary data.</text>
</comment>
<keyword evidence="2" id="KW-1133">Transmembrane helix</keyword>
<feature type="transmembrane region" description="Helical" evidence="2">
    <location>
        <begin position="60"/>
        <end position="80"/>
    </location>
</feature>
<accession>A0ABD2M3U9</accession>
<evidence type="ECO:0000313" key="5">
    <source>
        <dbReference type="Proteomes" id="UP001620626"/>
    </source>
</evidence>
<protein>
    <submittedName>
        <fullName evidence="4">Uncharacterized protein</fullName>
    </submittedName>
</protein>
<keyword evidence="2" id="KW-0472">Membrane</keyword>
<keyword evidence="2" id="KW-0812">Transmembrane</keyword>
<feature type="chain" id="PRO_5044811895" evidence="3">
    <location>
        <begin position="27"/>
        <end position="183"/>
    </location>
</feature>
<name>A0ABD2M3U9_9BILA</name>
<sequence>MKTHPIRMAMFSLYSSVICCAHLANSAPLHGGMVPSSTFGAFYFSPPFLSKGNEFFSRDVSGTVFSLVMIVVLVLSKYLLMKHRMQVQSRYLSSRRADLLSACTFPSSTAGGSHHFVSTVPGSARRVGLFPIGNDANRPANSAATEPTRGHRRTRPRDKEFVGHATKRCRLYLLMKTRPNFPR</sequence>
<proteinExistence type="predicted"/>
<evidence type="ECO:0000256" key="3">
    <source>
        <dbReference type="SAM" id="SignalP"/>
    </source>
</evidence>
<evidence type="ECO:0000313" key="4">
    <source>
        <dbReference type="EMBL" id="KAL3122192.1"/>
    </source>
</evidence>
<dbReference type="Proteomes" id="UP001620626">
    <property type="component" value="Unassembled WGS sequence"/>
</dbReference>
<keyword evidence="3" id="KW-0732">Signal</keyword>
<reference evidence="4 5" key="1">
    <citation type="submission" date="2024-10" db="EMBL/GenBank/DDBJ databases">
        <authorList>
            <person name="Kim D."/>
        </authorList>
    </citation>
    <scope>NUCLEOTIDE SEQUENCE [LARGE SCALE GENOMIC DNA]</scope>
    <source>
        <strain evidence="4">BH-2024</strain>
    </source>
</reference>
<feature type="region of interest" description="Disordered" evidence="1">
    <location>
        <begin position="135"/>
        <end position="158"/>
    </location>
</feature>
<evidence type="ECO:0000256" key="1">
    <source>
        <dbReference type="SAM" id="MobiDB-lite"/>
    </source>
</evidence>
<feature type="signal peptide" evidence="3">
    <location>
        <begin position="1"/>
        <end position="26"/>
    </location>
</feature>
<gene>
    <name evidence="4" type="ORF">niasHT_008511</name>
</gene>
<evidence type="ECO:0000256" key="2">
    <source>
        <dbReference type="SAM" id="Phobius"/>
    </source>
</evidence>
<dbReference type="AlphaFoldDB" id="A0ABD2M3U9"/>
<keyword evidence="5" id="KW-1185">Reference proteome</keyword>
<organism evidence="4 5">
    <name type="scientific">Heterodera trifolii</name>
    <dbReference type="NCBI Taxonomy" id="157864"/>
    <lineage>
        <taxon>Eukaryota</taxon>
        <taxon>Metazoa</taxon>
        <taxon>Ecdysozoa</taxon>
        <taxon>Nematoda</taxon>
        <taxon>Chromadorea</taxon>
        <taxon>Rhabditida</taxon>
        <taxon>Tylenchina</taxon>
        <taxon>Tylenchomorpha</taxon>
        <taxon>Tylenchoidea</taxon>
        <taxon>Heteroderidae</taxon>
        <taxon>Heteroderinae</taxon>
        <taxon>Heterodera</taxon>
    </lineage>
</organism>